<evidence type="ECO:0008006" key="3">
    <source>
        <dbReference type="Google" id="ProtNLM"/>
    </source>
</evidence>
<accession>A0A6M1TN41</accession>
<evidence type="ECO:0000313" key="1">
    <source>
        <dbReference type="EMBL" id="NGQ91469.1"/>
    </source>
</evidence>
<comment type="caution">
    <text evidence="1">The sequence shown here is derived from an EMBL/GenBank/DDBJ whole genome shotgun (WGS) entry which is preliminary data.</text>
</comment>
<sequence length="113" mass="12478">MTRDELDAAVLGRISESPCIMADLIAASGVRKNLINASLQRLFKRNAISKARHNRNTNRYYIGETAPKEKDAVLEARPVRVHAIPVKRVVVRPFSIAGEDGKAFTVTLPAAPW</sequence>
<evidence type="ECO:0000313" key="2">
    <source>
        <dbReference type="Proteomes" id="UP000474758"/>
    </source>
</evidence>
<dbReference type="AlphaFoldDB" id="A0A6M1TN41"/>
<protein>
    <recommendedName>
        <fullName evidence="3">MarR family transcriptional regulator</fullName>
    </recommendedName>
</protein>
<gene>
    <name evidence="1" type="ORF">G5V65_11230</name>
</gene>
<organism evidence="1 2">
    <name type="scientific">Paragemmobacter kunshanensis</name>
    <dbReference type="NCBI Taxonomy" id="2583234"/>
    <lineage>
        <taxon>Bacteria</taxon>
        <taxon>Pseudomonadati</taxon>
        <taxon>Pseudomonadota</taxon>
        <taxon>Alphaproteobacteria</taxon>
        <taxon>Rhodobacterales</taxon>
        <taxon>Paracoccaceae</taxon>
        <taxon>Paragemmobacter</taxon>
    </lineage>
</organism>
<reference evidence="1 2" key="1">
    <citation type="submission" date="2020-02" db="EMBL/GenBank/DDBJ databases">
        <title>Rhodobacter translucens sp. nov., a novel bacterium isolated from activated sludge.</title>
        <authorList>
            <person name="Liu J."/>
        </authorList>
    </citation>
    <scope>NUCLEOTIDE SEQUENCE [LARGE SCALE GENOMIC DNA]</scope>
    <source>
        <strain evidence="1 2">HX-7-19</strain>
    </source>
</reference>
<name>A0A6M1TN41_9RHOB</name>
<dbReference type="Proteomes" id="UP000474758">
    <property type="component" value="Unassembled WGS sequence"/>
</dbReference>
<proteinExistence type="predicted"/>
<dbReference type="EMBL" id="JAALFE010000010">
    <property type="protein sequence ID" value="NGQ91469.1"/>
    <property type="molecule type" value="Genomic_DNA"/>
</dbReference>
<dbReference type="RefSeq" id="WP_165050050.1">
    <property type="nucleotide sequence ID" value="NZ_JAALFE010000010.1"/>
</dbReference>
<keyword evidence="2" id="KW-1185">Reference proteome</keyword>